<evidence type="ECO:0000313" key="3">
    <source>
        <dbReference type="Proteomes" id="UP000734511"/>
    </source>
</evidence>
<organism evidence="2 3">
    <name type="scientific">Actinacidiphila epipremni</name>
    <dbReference type="NCBI Taxonomy" id="2053013"/>
    <lineage>
        <taxon>Bacteria</taxon>
        <taxon>Bacillati</taxon>
        <taxon>Actinomycetota</taxon>
        <taxon>Actinomycetes</taxon>
        <taxon>Kitasatosporales</taxon>
        <taxon>Streptomycetaceae</taxon>
        <taxon>Actinacidiphila</taxon>
    </lineage>
</organism>
<protein>
    <submittedName>
        <fullName evidence="2">Phage holin family protein</fullName>
    </submittedName>
</protein>
<evidence type="ECO:0000313" key="2">
    <source>
        <dbReference type="EMBL" id="NJP45873.1"/>
    </source>
</evidence>
<feature type="transmembrane region" description="Helical" evidence="1">
    <location>
        <begin position="36"/>
        <end position="63"/>
    </location>
</feature>
<keyword evidence="3" id="KW-1185">Reference proteome</keyword>
<sequence>MSQLVQHASRQLTELVRGELRLAQAEMKEKGKHYGLGAGMFGGMGVVGFLMLEALVAAAIAALALALPVWAGALVVAAALGALAAVLAMTGRKQLAQAAPPAPEQAMAGVRADVAEIKESAHR</sequence>
<dbReference type="Pfam" id="PF07332">
    <property type="entry name" value="Phage_holin_3_6"/>
    <property type="match status" value="1"/>
</dbReference>
<keyword evidence="1" id="KW-0472">Membrane</keyword>
<gene>
    <name evidence="2" type="ORF">HCN08_21035</name>
</gene>
<feature type="transmembrane region" description="Helical" evidence="1">
    <location>
        <begin position="69"/>
        <end position="89"/>
    </location>
</feature>
<evidence type="ECO:0000256" key="1">
    <source>
        <dbReference type="SAM" id="Phobius"/>
    </source>
</evidence>
<dbReference type="RefSeq" id="WP_167984746.1">
    <property type="nucleotide sequence ID" value="NZ_JAATEJ010000017.1"/>
</dbReference>
<keyword evidence="1" id="KW-1133">Transmembrane helix</keyword>
<dbReference type="InterPro" id="IPR009937">
    <property type="entry name" value="Phage_holin_3_6"/>
</dbReference>
<comment type="caution">
    <text evidence="2">The sequence shown here is derived from an EMBL/GenBank/DDBJ whole genome shotgun (WGS) entry which is preliminary data.</text>
</comment>
<dbReference type="EMBL" id="JAATEJ010000017">
    <property type="protein sequence ID" value="NJP45873.1"/>
    <property type="molecule type" value="Genomic_DNA"/>
</dbReference>
<name>A0ABX0ZPK9_9ACTN</name>
<dbReference type="Proteomes" id="UP000734511">
    <property type="component" value="Unassembled WGS sequence"/>
</dbReference>
<proteinExistence type="predicted"/>
<keyword evidence="1" id="KW-0812">Transmembrane</keyword>
<reference evidence="2 3" key="1">
    <citation type="submission" date="2020-03" db="EMBL/GenBank/DDBJ databases">
        <title>WGS of actinomycetes isolated from Thailand.</title>
        <authorList>
            <person name="Thawai C."/>
        </authorList>
    </citation>
    <scope>NUCLEOTIDE SEQUENCE [LARGE SCALE GENOMIC DNA]</scope>
    <source>
        <strain evidence="2 3">PRB2-1</strain>
    </source>
</reference>
<accession>A0ABX0ZPK9</accession>